<keyword evidence="2" id="KW-0677">Repeat</keyword>
<proteinExistence type="predicted"/>
<dbReference type="OrthoDB" id="432528at2759"/>
<protein>
    <recommendedName>
        <fullName evidence="4">Attractin/MKLN-like beta-propeller domain-containing protein</fullName>
    </recommendedName>
</protein>
<keyword evidence="3" id="KW-0472">Membrane</keyword>
<keyword evidence="3" id="KW-1133">Transmembrane helix</keyword>
<dbReference type="SUPFAM" id="SSF117281">
    <property type="entry name" value="Kelch motif"/>
    <property type="match status" value="1"/>
</dbReference>
<dbReference type="AlphaFoldDB" id="A0A397VUE2"/>
<reference evidence="5 6" key="1">
    <citation type="submission" date="2018-06" db="EMBL/GenBank/DDBJ databases">
        <title>Comparative genomics reveals the genomic features of Rhizophagus irregularis, R. cerebriforme, R. diaphanum and Gigaspora rosea, and their symbiotic lifestyle signature.</title>
        <authorList>
            <person name="Morin E."/>
            <person name="San Clemente H."/>
            <person name="Chen E.C.H."/>
            <person name="De La Providencia I."/>
            <person name="Hainaut M."/>
            <person name="Kuo A."/>
            <person name="Kohler A."/>
            <person name="Murat C."/>
            <person name="Tang N."/>
            <person name="Roy S."/>
            <person name="Loubradou J."/>
            <person name="Henrissat B."/>
            <person name="Grigoriev I.V."/>
            <person name="Corradi N."/>
            <person name="Roux C."/>
            <person name="Martin F.M."/>
        </authorList>
    </citation>
    <scope>NUCLEOTIDE SEQUENCE [LARGE SCALE GENOMIC DNA]</scope>
    <source>
        <strain evidence="5 6">DAOM 194757</strain>
    </source>
</reference>
<feature type="transmembrane region" description="Helical" evidence="3">
    <location>
        <begin position="264"/>
        <end position="287"/>
    </location>
</feature>
<feature type="domain" description="Attractin/MKLN-like beta-propeller" evidence="4">
    <location>
        <begin position="12"/>
        <end position="243"/>
    </location>
</feature>
<evidence type="ECO:0000256" key="3">
    <source>
        <dbReference type="SAM" id="Phobius"/>
    </source>
</evidence>
<dbReference type="PANTHER" id="PTHR46093">
    <property type="entry name" value="ACYL-COA-BINDING DOMAIN-CONTAINING PROTEIN 5"/>
    <property type="match status" value="1"/>
</dbReference>
<evidence type="ECO:0000313" key="5">
    <source>
        <dbReference type="EMBL" id="RIB26190.1"/>
    </source>
</evidence>
<dbReference type="Proteomes" id="UP000266673">
    <property type="component" value="Unassembled WGS sequence"/>
</dbReference>
<dbReference type="InterPro" id="IPR015915">
    <property type="entry name" value="Kelch-typ_b-propeller"/>
</dbReference>
<evidence type="ECO:0000256" key="2">
    <source>
        <dbReference type="ARBA" id="ARBA00022737"/>
    </source>
</evidence>
<evidence type="ECO:0000259" key="4">
    <source>
        <dbReference type="Pfam" id="PF24981"/>
    </source>
</evidence>
<keyword evidence="6" id="KW-1185">Reference proteome</keyword>
<accession>A0A397VUE2</accession>
<dbReference type="PANTHER" id="PTHR46093:SF18">
    <property type="entry name" value="FIBRONECTIN TYPE-III DOMAIN-CONTAINING PROTEIN"/>
    <property type="match status" value="1"/>
</dbReference>
<dbReference type="InterPro" id="IPR056737">
    <property type="entry name" value="Beta-prop_ATRN-MKLN-like"/>
</dbReference>
<name>A0A397VUE2_9GLOM</name>
<sequence length="290" mass="33002">METDTASDADILYNELYSFDTETLLWRNLSDTSDAPMPRSHATATLLPDGKIIYIGGVIKHPFRSQTTLQPMLNILIYDTKSFAWSTIEADASFDVHPRAGHTAILTPDSKSIILFGVTSTLPDEINQIAAYPNFLVLNIEPYISALQPFNYKYKYLAPQPSGNQPSKLSHHTANLYKDQMIVSFGNIIDDIGTPSTKVNSNVYILSIKYLTWMTYFFEPNRDDFSRILGSISMLINIELLIYHKVNAFQISEVKMSANVFKSLAKYVFIVVEYLIYLNMVYFTIIMRKL</sequence>
<evidence type="ECO:0000313" key="6">
    <source>
        <dbReference type="Proteomes" id="UP000266673"/>
    </source>
</evidence>
<dbReference type="Pfam" id="PF24981">
    <property type="entry name" value="Beta-prop_ATRN-LZTR1"/>
    <property type="match status" value="1"/>
</dbReference>
<keyword evidence="1" id="KW-0880">Kelch repeat</keyword>
<gene>
    <name evidence="5" type="ORF">C2G38_2138409</name>
</gene>
<evidence type="ECO:0000256" key="1">
    <source>
        <dbReference type="ARBA" id="ARBA00022441"/>
    </source>
</evidence>
<keyword evidence="3" id="KW-0812">Transmembrane</keyword>
<dbReference type="Gene3D" id="2.120.10.80">
    <property type="entry name" value="Kelch-type beta propeller"/>
    <property type="match status" value="1"/>
</dbReference>
<comment type="caution">
    <text evidence="5">The sequence shown here is derived from an EMBL/GenBank/DDBJ whole genome shotgun (WGS) entry which is preliminary data.</text>
</comment>
<organism evidence="5 6">
    <name type="scientific">Gigaspora rosea</name>
    <dbReference type="NCBI Taxonomy" id="44941"/>
    <lineage>
        <taxon>Eukaryota</taxon>
        <taxon>Fungi</taxon>
        <taxon>Fungi incertae sedis</taxon>
        <taxon>Mucoromycota</taxon>
        <taxon>Glomeromycotina</taxon>
        <taxon>Glomeromycetes</taxon>
        <taxon>Diversisporales</taxon>
        <taxon>Gigasporaceae</taxon>
        <taxon>Gigaspora</taxon>
    </lineage>
</organism>
<dbReference type="EMBL" id="QKWP01000144">
    <property type="protein sequence ID" value="RIB26190.1"/>
    <property type="molecule type" value="Genomic_DNA"/>
</dbReference>